<evidence type="ECO:0000256" key="10">
    <source>
        <dbReference type="ARBA" id="ARBA00023224"/>
    </source>
</evidence>
<evidence type="ECO:0000256" key="6">
    <source>
        <dbReference type="ARBA" id="ARBA00022837"/>
    </source>
</evidence>
<dbReference type="Proteomes" id="UP000700334">
    <property type="component" value="Unassembled WGS sequence"/>
</dbReference>
<keyword evidence="5" id="KW-0378">Hydrolase</keyword>
<gene>
    <name evidence="14" type="ORF">J0S82_018741</name>
</gene>
<evidence type="ECO:0000256" key="1">
    <source>
        <dbReference type="ARBA" id="ARBA00001913"/>
    </source>
</evidence>
<keyword evidence="8 11" id="KW-0727">SH2 domain</keyword>
<dbReference type="SUPFAM" id="SSF55550">
    <property type="entry name" value="SH2 domain"/>
    <property type="match status" value="1"/>
</dbReference>
<dbReference type="PROSITE" id="PS50001">
    <property type="entry name" value="SH2"/>
    <property type="match status" value="1"/>
</dbReference>
<dbReference type="OrthoDB" id="9427486at2759"/>
<dbReference type="GO" id="GO:0004435">
    <property type="term" value="F:phosphatidylinositol-4,5-bisphosphate phospholipase C activity"/>
    <property type="evidence" value="ECO:0007669"/>
    <property type="project" value="UniProtKB-EC"/>
</dbReference>
<evidence type="ECO:0000256" key="3">
    <source>
        <dbReference type="ARBA" id="ARBA00022443"/>
    </source>
</evidence>
<evidence type="ECO:0000256" key="5">
    <source>
        <dbReference type="ARBA" id="ARBA00022801"/>
    </source>
</evidence>
<evidence type="ECO:0000313" key="14">
    <source>
        <dbReference type="EMBL" id="KAG8513414.1"/>
    </source>
</evidence>
<keyword evidence="15" id="KW-1185">Reference proteome</keyword>
<evidence type="ECO:0000256" key="11">
    <source>
        <dbReference type="PROSITE-ProRule" id="PRU00191"/>
    </source>
</evidence>
<organism evidence="14 15">
    <name type="scientific">Galemys pyrenaicus</name>
    <name type="common">Iberian desman</name>
    <name type="synonym">Pyrenean desman</name>
    <dbReference type="NCBI Taxonomy" id="202257"/>
    <lineage>
        <taxon>Eukaryota</taxon>
        <taxon>Metazoa</taxon>
        <taxon>Chordata</taxon>
        <taxon>Craniata</taxon>
        <taxon>Vertebrata</taxon>
        <taxon>Euteleostomi</taxon>
        <taxon>Mammalia</taxon>
        <taxon>Eutheria</taxon>
        <taxon>Laurasiatheria</taxon>
        <taxon>Eulipotyphla</taxon>
        <taxon>Talpidae</taxon>
        <taxon>Galemys</taxon>
    </lineage>
</organism>
<evidence type="ECO:0000256" key="12">
    <source>
        <dbReference type="SAM" id="MobiDB-lite"/>
    </source>
</evidence>
<dbReference type="InterPro" id="IPR000980">
    <property type="entry name" value="SH2"/>
</dbReference>
<feature type="compositionally biased region" description="Basic residues" evidence="12">
    <location>
        <begin position="20"/>
        <end position="30"/>
    </location>
</feature>
<keyword evidence="7" id="KW-0442">Lipid degradation</keyword>
<keyword evidence="3" id="KW-0728">SH3 domain</keyword>
<name>A0A8J6DM55_GALPY</name>
<sequence length="141" mass="15705">MQTAPPAVGVRREGETLAHTHGHTRSRSATRRALLRPDLGLRAFAGLPPALASFGVELAGRAQAPFSLCPRLPRRNGKVQHCRIHSRQDAGTPKFFLTDNLVFDSLYGLITHYQQVPLRCNEFEMRLSEPVPQTNAHESKE</sequence>
<dbReference type="EMBL" id="JAGFMF010011769">
    <property type="protein sequence ID" value="KAG8513414.1"/>
    <property type="molecule type" value="Genomic_DNA"/>
</dbReference>
<keyword evidence="10" id="KW-0807">Transducer</keyword>
<reference evidence="14" key="1">
    <citation type="journal article" date="2021" name="Evol. Appl.">
        <title>The genome of the Pyrenean desman and the effects of bottlenecks and inbreeding on the genomic landscape of an endangered species.</title>
        <authorList>
            <person name="Escoda L."/>
            <person name="Castresana J."/>
        </authorList>
    </citation>
    <scope>NUCLEOTIDE SEQUENCE</scope>
    <source>
        <strain evidence="14">IBE-C5619</strain>
    </source>
</reference>
<evidence type="ECO:0000256" key="9">
    <source>
        <dbReference type="ARBA" id="ARBA00023098"/>
    </source>
</evidence>
<proteinExistence type="predicted"/>
<keyword evidence="9" id="KW-0443">Lipid metabolism</keyword>
<dbReference type="Gene3D" id="3.30.505.10">
    <property type="entry name" value="SH2 domain"/>
    <property type="match status" value="1"/>
</dbReference>
<dbReference type="GO" id="GO:0007165">
    <property type="term" value="P:signal transduction"/>
    <property type="evidence" value="ECO:0007669"/>
    <property type="project" value="UniProtKB-KW"/>
</dbReference>
<evidence type="ECO:0000313" key="15">
    <source>
        <dbReference type="Proteomes" id="UP000700334"/>
    </source>
</evidence>
<evidence type="ECO:0000256" key="8">
    <source>
        <dbReference type="ARBA" id="ARBA00022999"/>
    </source>
</evidence>
<dbReference type="InterPro" id="IPR036860">
    <property type="entry name" value="SH2_dom_sf"/>
</dbReference>
<dbReference type="EC" id="3.1.4.11" evidence="2"/>
<protein>
    <recommendedName>
        <fullName evidence="2">phosphoinositide phospholipase C</fullName>
        <ecNumber evidence="2">3.1.4.11</ecNumber>
    </recommendedName>
</protein>
<keyword evidence="6" id="KW-0106">Calcium</keyword>
<comment type="cofactor">
    <cofactor evidence="1">
        <name>Ca(2+)</name>
        <dbReference type="ChEBI" id="CHEBI:29108"/>
    </cofactor>
</comment>
<dbReference type="AlphaFoldDB" id="A0A8J6DM55"/>
<feature type="domain" description="SH2" evidence="13">
    <location>
        <begin position="19"/>
        <end position="131"/>
    </location>
</feature>
<keyword evidence="4" id="KW-0677">Repeat</keyword>
<dbReference type="FunFam" id="3.30.505.10:FF:000011">
    <property type="entry name" value="1-phosphatidylinositol 4,5-bisphosphate phosphodiesterase gamma"/>
    <property type="match status" value="1"/>
</dbReference>
<evidence type="ECO:0000256" key="2">
    <source>
        <dbReference type="ARBA" id="ARBA00012368"/>
    </source>
</evidence>
<feature type="region of interest" description="Disordered" evidence="12">
    <location>
        <begin position="1"/>
        <end position="30"/>
    </location>
</feature>
<evidence type="ECO:0000256" key="4">
    <source>
        <dbReference type="ARBA" id="ARBA00022737"/>
    </source>
</evidence>
<comment type="caution">
    <text evidence="14">The sequence shown here is derived from an EMBL/GenBank/DDBJ whole genome shotgun (WGS) entry which is preliminary data.</text>
</comment>
<evidence type="ECO:0000256" key="7">
    <source>
        <dbReference type="ARBA" id="ARBA00022963"/>
    </source>
</evidence>
<accession>A0A8J6DM55</accession>
<dbReference type="GO" id="GO:0016042">
    <property type="term" value="P:lipid catabolic process"/>
    <property type="evidence" value="ECO:0007669"/>
    <property type="project" value="UniProtKB-KW"/>
</dbReference>
<evidence type="ECO:0000259" key="13">
    <source>
        <dbReference type="PROSITE" id="PS50001"/>
    </source>
</evidence>